<dbReference type="PANTHER" id="PTHR48111:SF1">
    <property type="entry name" value="TWO-COMPONENT RESPONSE REGULATOR ORR33"/>
    <property type="match status" value="1"/>
</dbReference>
<proteinExistence type="predicted"/>
<evidence type="ECO:0000256" key="3">
    <source>
        <dbReference type="ARBA" id="ARBA00023015"/>
    </source>
</evidence>
<dbReference type="CDD" id="cd17574">
    <property type="entry name" value="REC_OmpR"/>
    <property type="match status" value="1"/>
</dbReference>
<evidence type="ECO:0000256" key="2">
    <source>
        <dbReference type="ARBA" id="ARBA00023012"/>
    </source>
</evidence>
<dbReference type="Proteomes" id="UP001164459">
    <property type="component" value="Chromosome"/>
</dbReference>
<dbReference type="RefSeq" id="WP_269033423.1">
    <property type="nucleotide sequence ID" value="NZ_CP114040.1"/>
</dbReference>
<keyword evidence="1 6" id="KW-0597">Phosphoprotein</keyword>
<dbReference type="PANTHER" id="PTHR48111">
    <property type="entry name" value="REGULATOR OF RPOS"/>
    <property type="match status" value="1"/>
</dbReference>
<gene>
    <name evidence="8" type="ORF">O0S08_33135</name>
</gene>
<dbReference type="InterPro" id="IPR001789">
    <property type="entry name" value="Sig_transdc_resp-reg_receiver"/>
</dbReference>
<dbReference type="SMART" id="SM00448">
    <property type="entry name" value="REC"/>
    <property type="match status" value="1"/>
</dbReference>
<keyword evidence="9" id="KW-1185">Reference proteome</keyword>
<dbReference type="InterPro" id="IPR011006">
    <property type="entry name" value="CheY-like_superfamily"/>
</dbReference>
<dbReference type="EMBL" id="CP114040">
    <property type="protein sequence ID" value="WAS91059.1"/>
    <property type="molecule type" value="Genomic_DNA"/>
</dbReference>
<dbReference type="PROSITE" id="PS50110">
    <property type="entry name" value="RESPONSE_REGULATORY"/>
    <property type="match status" value="1"/>
</dbReference>
<dbReference type="Gene3D" id="3.40.50.2300">
    <property type="match status" value="1"/>
</dbReference>
<keyword evidence="4" id="KW-0238">DNA-binding</keyword>
<evidence type="ECO:0000313" key="8">
    <source>
        <dbReference type="EMBL" id="WAS91059.1"/>
    </source>
</evidence>
<feature type="modified residue" description="4-aspartylphosphate" evidence="6">
    <location>
        <position position="63"/>
    </location>
</feature>
<dbReference type="Pfam" id="PF00072">
    <property type="entry name" value="Response_reg"/>
    <property type="match status" value="1"/>
</dbReference>
<feature type="domain" description="Response regulatory" evidence="7">
    <location>
        <begin position="13"/>
        <end position="128"/>
    </location>
</feature>
<accession>A0ABY7GW64</accession>
<evidence type="ECO:0000256" key="1">
    <source>
        <dbReference type="ARBA" id="ARBA00022553"/>
    </source>
</evidence>
<name>A0ABY7GW64_9BACT</name>
<keyword evidence="2" id="KW-0902">Two-component regulatory system</keyword>
<dbReference type="SUPFAM" id="SSF52172">
    <property type="entry name" value="CheY-like"/>
    <property type="match status" value="1"/>
</dbReference>
<keyword evidence="5" id="KW-0804">Transcription</keyword>
<dbReference type="InterPro" id="IPR039420">
    <property type="entry name" value="WalR-like"/>
</dbReference>
<evidence type="ECO:0000259" key="7">
    <source>
        <dbReference type="PROSITE" id="PS50110"/>
    </source>
</evidence>
<sequence>MNLLVTSPARMTRVLVADDDPVARAMLAGPLEERGYAVSEAADGAAAWELLSEAAPPQIVLLDWVMPRISGLEVCRRLREARAPAHVVLVTARNRHADMLDGFAAGADDFLVKPLSSGEVVARVQAAERALALASATPGLAAALAEAHASPGGDLLLRSGAEVGRVFFHAGRVAWVHLSSETGSLHDLLRDLPDVRADDVSAVLEECFTAGRHFADVLIEWEVVTAGELEARLRRWLAAKLQRLLGRRHEVVMFVPQQRRYSSGLTFALAELLPTFVGATEPLAPTRSVPPAIEIDAEIRRCLDEAMALDGAQAAALLDSDRGRFLARRGHPLDDGLVHALTRLVHSEEVDDCVDDILVTRGPRLHLLQRTPRTGCYLFVELDRASGSMGLARSRLQTLARGLAPMARGG</sequence>
<evidence type="ECO:0000313" key="9">
    <source>
        <dbReference type="Proteomes" id="UP001164459"/>
    </source>
</evidence>
<reference evidence="8" key="1">
    <citation type="submission" date="2022-11" db="EMBL/GenBank/DDBJ databases">
        <title>Minimal conservation of predation-associated metabolite biosynthetic gene clusters underscores biosynthetic potential of Myxococcota including descriptions for ten novel species: Archangium lansinium sp. nov., Myxococcus landrumus sp. nov., Nannocystis bai.</title>
        <authorList>
            <person name="Ahearne A."/>
            <person name="Stevens C."/>
            <person name="Dowd S."/>
        </authorList>
    </citation>
    <scope>NUCLEOTIDE SEQUENCE</scope>
    <source>
        <strain evidence="8">Fl3</strain>
    </source>
</reference>
<organism evidence="8 9">
    <name type="scientific">Nannocystis punicea</name>
    <dbReference type="NCBI Taxonomy" id="2995304"/>
    <lineage>
        <taxon>Bacteria</taxon>
        <taxon>Pseudomonadati</taxon>
        <taxon>Myxococcota</taxon>
        <taxon>Polyangia</taxon>
        <taxon>Nannocystales</taxon>
        <taxon>Nannocystaceae</taxon>
        <taxon>Nannocystis</taxon>
    </lineage>
</organism>
<keyword evidence="3" id="KW-0805">Transcription regulation</keyword>
<protein>
    <submittedName>
        <fullName evidence="8">Response regulator</fullName>
    </submittedName>
</protein>
<evidence type="ECO:0000256" key="4">
    <source>
        <dbReference type="ARBA" id="ARBA00023125"/>
    </source>
</evidence>
<evidence type="ECO:0000256" key="6">
    <source>
        <dbReference type="PROSITE-ProRule" id="PRU00169"/>
    </source>
</evidence>
<evidence type="ECO:0000256" key="5">
    <source>
        <dbReference type="ARBA" id="ARBA00023163"/>
    </source>
</evidence>